<evidence type="ECO:0000313" key="1">
    <source>
        <dbReference type="EMBL" id="ONM60631.1"/>
    </source>
</evidence>
<reference evidence="1" key="1">
    <citation type="submission" date="2015-12" db="EMBL/GenBank/DDBJ databases">
        <title>Update maize B73 reference genome by single molecule sequencing technologies.</title>
        <authorList>
            <consortium name="Maize Genome Sequencing Project"/>
            <person name="Ware D."/>
        </authorList>
    </citation>
    <scope>NUCLEOTIDE SEQUENCE [LARGE SCALE GENOMIC DNA]</scope>
    <source>
        <tissue evidence="1">Seedling</tissue>
    </source>
</reference>
<name>A0A1D6IMX3_MAIZE</name>
<gene>
    <name evidence="1" type="ORF">ZEAMMB73_Zm00001d022441</name>
</gene>
<dbReference type="InParanoid" id="A0A1D6IMX3"/>
<proteinExistence type="predicted"/>
<dbReference type="EMBL" id="CM007650">
    <property type="protein sequence ID" value="ONM60631.1"/>
    <property type="molecule type" value="Genomic_DNA"/>
</dbReference>
<dbReference type="STRING" id="4577.A0A1D6IMX3"/>
<accession>A0A1D6IMX3</accession>
<protein>
    <submittedName>
        <fullName evidence="1">Uncharacterized protein</fullName>
    </submittedName>
</protein>
<sequence length="114" mass="13931">MDLQKKVRSDISAEYWLHKECAYRERQLFDFWGLMWIRHPLSMYGIGYILSMDADDVHRKKRFTERMSRLEEEEKNQANIRKRKFFAEILNASREQQVQLGTTFKQIKQRNDEV</sequence>
<organism evidence="1">
    <name type="scientific">Zea mays</name>
    <name type="common">Maize</name>
    <dbReference type="NCBI Taxonomy" id="4577"/>
    <lineage>
        <taxon>Eukaryota</taxon>
        <taxon>Viridiplantae</taxon>
        <taxon>Streptophyta</taxon>
        <taxon>Embryophyta</taxon>
        <taxon>Tracheophyta</taxon>
        <taxon>Spermatophyta</taxon>
        <taxon>Magnoliopsida</taxon>
        <taxon>Liliopsida</taxon>
        <taxon>Poales</taxon>
        <taxon>Poaceae</taxon>
        <taxon>PACMAD clade</taxon>
        <taxon>Panicoideae</taxon>
        <taxon>Andropogonodae</taxon>
        <taxon>Andropogoneae</taxon>
        <taxon>Tripsacinae</taxon>
        <taxon>Zea</taxon>
    </lineage>
</organism>
<dbReference type="AlphaFoldDB" id="A0A1D6IMX3"/>